<evidence type="ECO:0000313" key="1">
    <source>
        <dbReference type="EMBL" id="KAJ2880984.1"/>
    </source>
</evidence>
<reference evidence="1" key="1">
    <citation type="submission" date="2022-07" db="EMBL/GenBank/DDBJ databases">
        <title>Phylogenomic reconstructions and comparative analyses of Kickxellomycotina fungi.</title>
        <authorList>
            <person name="Reynolds N.K."/>
            <person name="Stajich J.E."/>
            <person name="Barry K."/>
            <person name="Grigoriev I.V."/>
            <person name="Crous P."/>
            <person name="Smith M.E."/>
        </authorList>
    </citation>
    <scope>NUCLEOTIDE SEQUENCE</scope>
    <source>
        <strain evidence="1">CBS 190363</strain>
    </source>
</reference>
<keyword evidence="2" id="KW-1185">Reference proteome</keyword>
<proteinExistence type="predicted"/>
<feature type="non-terminal residue" evidence="1">
    <location>
        <position position="68"/>
    </location>
</feature>
<protein>
    <submittedName>
        <fullName evidence="1">Uncharacterized protein</fullName>
    </submittedName>
</protein>
<feature type="non-terminal residue" evidence="1">
    <location>
        <position position="1"/>
    </location>
</feature>
<organism evidence="1 2">
    <name type="scientific">Coemansia aciculifera</name>
    <dbReference type="NCBI Taxonomy" id="417176"/>
    <lineage>
        <taxon>Eukaryota</taxon>
        <taxon>Fungi</taxon>
        <taxon>Fungi incertae sedis</taxon>
        <taxon>Zoopagomycota</taxon>
        <taxon>Kickxellomycotina</taxon>
        <taxon>Kickxellomycetes</taxon>
        <taxon>Kickxellales</taxon>
        <taxon>Kickxellaceae</taxon>
        <taxon>Coemansia</taxon>
    </lineage>
</organism>
<comment type="caution">
    <text evidence="1">The sequence shown here is derived from an EMBL/GenBank/DDBJ whole genome shotgun (WGS) entry which is preliminary data.</text>
</comment>
<name>A0ACC1LUK0_9FUNG</name>
<gene>
    <name evidence="1" type="ORF">IWW38_005865</name>
</gene>
<sequence length="68" mass="7650">NKKNEPDDDDADYVDIDDTGPGDLKGADGGYAWEEEYKRSWDVIQEDASGSIQSAVMGLNDQRSRKRR</sequence>
<accession>A0ACC1LUK0</accession>
<evidence type="ECO:0000313" key="2">
    <source>
        <dbReference type="Proteomes" id="UP001139981"/>
    </source>
</evidence>
<dbReference type="EMBL" id="JANBVB010003013">
    <property type="protein sequence ID" value="KAJ2880984.1"/>
    <property type="molecule type" value="Genomic_DNA"/>
</dbReference>
<dbReference type="Proteomes" id="UP001139981">
    <property type="component" value="Unassembled WGS sequence"/>
</dbReference>